<feature type="chain" id="PRO_5015194903" description="ATP-dependent RNA helicase" evidence="5">
    <location>
        <begin position="35"/>
        <end position="174"/>
    </location>
</feature>
<sequence>MWLCRIWVSPYCSQCKLLFGRKLLDLVLLSGTFALVHQQVKEVFAAIAPAVGLSVGLAVGQSSITEEISQLIKRPKFEAGICYDPEDHFQELQSAVDVLVATPGRLMDHINTTKGFSLEHLCYLVVDETDRLLREAYQSWLPTVLKLTHSYDDSLMHHVNSFSAFGSLKTIRGW</sequence>
<comment type="catalytic activity">
    <reaction evidence="4">
        <text>ATP + H2O = ADP + phosphate + H(+)</text>
        <dbReference type="Rhea" id="RHEA:13065"/>
        <dbReference type="ChEBI" id="CHEBI:15377"/>
        <dbReference type="ChEBI" id="CHEBI:15378"/>
        <dbReference type="ChEBI" id="CHEBI:30616"/>
        <dbReference type="ChEBI" id="CHEBI:43474"/>
        <dbReference type="ChEBI" id="CHEBI:456216"/>
        <dbReference type="EC" id="3.6.4.13"/>
    </reaction>
</comment>
<keyword evidence="4 7" id="KW-0347">Helicase</keyword>
<keyword evidence="3 4" id="KW-0067">ATP-binding</keyword>
<evidence type="ECO:0000256" key="5">
    <source>
        <dbReference type="SAM" id="SignalP"/>
    </source>
</evidence>
<dbReference type="GO" id="GO:0005524">
    <property type="term" value="F:ATP binding"/>
    <property type="evidence" value="ECO:0007669"/>
    <property type="project" value="UniProtKB-UniRule"/>
</dbReference>
<dbReference type="Gene3D" id="3.40.50.300">
    <property type="entry name" value="P-loop containing nucleotide triphosphate hydrolases"/>
    <property type="match status" value="1"/>
</dbReference>
<dbReference type="InterPro" id="IPR011545">
    <property type="entry name" value="DEAD/DEAH_box_helicase_dom"/>
</dbReference>
<evidence type="ECO:0000256" key="4">
    <source>
        <dbReference type="RuleBase" id="RU365068"/>
    </source>
</evidence>
<keyword evidence="2 4" id="KW-0378">Hydrolase</keyword>
<comment type="similarity">
    <text evidence="4">Belongs to the DEAD box helicase family.</text>
</comment>
<dbReference type="PROSITE" id="PS51192">
    <property type="entry name" value="HELICASE_ATP_BIND_1"/>
    <property type="match status" value="1"/>
</dbReference>
<evidence type="ECO:0000313" key="7">
    <source>
        <dbReference type="EMBL" id="MBX05606.1"/>
    </source>
</evidence>
<dbReference type="GO" id="GO:0003724">
    <property type="term" value="F:RNA helicase activity"/>
    <property type="evidence" value="ECO:0007669"/>
    <property type="project" value="UniProtKB-EC"/>
</dbReference>
<dbReference type="EMBL" id="GGEC01025122">
    <property type="protein sequence ID" value="MBX05606.1"/>
    <property type="molecule type" value="Transcribed_RNA"/>
</dbReference>
<organism evidence="7">
    <name type="scientific">Rhizophora mucronata</name>
    <name type="common">Asiatic mangrove</name>
    <dbReference type="NCBI Taxonomy" id="61149"/>
    <lineage>
        <taxon>Eukaryota</taxon>
        <taxon>Viridiplantae</taxon>
        <taxon>Streptophyta</taxon>
        <taxon>Embryophyta</taxon>
        <taxon>Tracheophyta</taxon>
        <taxon>Spermatophyta</taxon>
        <taxon>Magnoliopsida</taxon>
        <taxon>eudicotyledons</taxon>
        <taxon>Gunneridae</taxon>
        <taxon>Pentapetalae</taxon>
        <taxon>rosids</taxon>
        <taxon>fabids</taxon>
        <taxon>Malpighiales</taxon>
        <taxon>Rhizophoraceae</taxon>
        <taxon>Rhizophora</taxon>
    </lineage>
</organism>
<evidence type="ECO:0000256" key="3">
    <source>
        <dbReference type="ARBA" id="ARBA00022840"/>
    </source>
</evidence>
<name>A0A2P2KIS0_RHIMU</name>
<dbReference type="PANTHER" id="PTHR24031">
    <property type="entry name" value="RNA HELICASE"/>
    <property type="match status" value="1"/>
</dbReference>
<comment type="domain">
    <text evidence="4">The Q motif is unique to and characteristic of the DEAD box family of RNA helicases and controls ATP binding and hydrolysis.</text>
</comment>
<protein>
    <recommendedName>
        <fullName evidence="4">ATP-dependent RNA helicase</fullName>
        <ecNumber evidence="4">3.6.4.13</ecNumber>
    </recommendedName>
</protein>
<dbReference type="SUPFAM" id="SSF52540">
    <property type="entry name" value="P-loop containing nucleoside triphosphate hydrolases"/>
    <property type="match status" value="1"/>
</dbReference>
<dbReference type="GO" id="GO:0003723">
    <property type="term" value="F:RNA binding"/>
    <property type="evidence" value="ECO:0007669"/>
    <property type="project" value="UniProtKB-UniRule"/>
</dbReference>
<evidence type="ECO:0000256" key="1">
    <source>
        <dbReference type="ARBA" id="ARBA00022741"/>
    </source>
</evidence>
<evidence type="ECO:0000256" key="2">
    <source>
        <dbReference type="ARBA" id="ARBA00022801"/>
    </source>
</evidence>
<dbReference type="EC" id="3.6.4.13" evidence="4"/>
<dbReference type="Pfam" id="PF00270">
    <property type="entry name" value="DEAD"/>
    <property type="match status" value="1"/>
</dbReference>
<comment type="function">
    <text evidence="4">RNA helicase.</text>
</comment>
<reference evidence="7" key="1">
    <citation type="submission" date="2018-02" db="EMBL/GenBank/DDBJ databases">
        <title>Rhizophora mucronata_Transcriptome.</title>
        <authorList>
            <person name="Meera S.P."/>
            <person name="Sreeshan A."/>
            <person name="Augustine A."/>
        </authorList>
    </citation>
    <scope>NUCLEOTIDE SEQUENCE</scope>
    <source>
        <tissue evidence="7">Leaf</tissue>
    </source>
</reference>
<keyword evidence="1 4" id="KW-0547">Nucleotide-binding</keyword>
<feature type="signal peptide" evidence="5">
    <location>
        <begin position="1"/>
        <end position="34"/>
    </location>
</feature>
<dbReference type="AlphaFoldDB" id="A0A2P2KIS0"/>
<accession>A0A2P2KIS0</accession>
<keyword evidence="4" id="KW-0694">RNA-binding</keyword>
<keyword evidence="5" id="KW-0732">Signal</keyword>
<dbReference type="InterPro" id="IPR014001">
    <property type="entry name" value="Helicase_ATP-bd"/>
</dbReference>
<dbReference type="GO" id="GO:0016787">
    <property type="term" value="F:hydrolase activity"/>
    <property type="evidence" value="ECO:0007669"/>
    <property type="project" value="UniProtKB-KW"/>
</dbReference>
<dbReference type="InterPro" id="IPR027417">
    <property type="entry name" value="P-loop_NTPase"/>
</dbReference>
<evidence type="ECO:0000259" key="6">
    <source>
        <dbReference type="PROSITE" id="PS51192"/>
    </source>
</evidence>
<feature type="domain" description="Helicase ATP-binding" evidence="6">
    <location>
        <begin position="44"/>
        <end position="169"/>
    </location>
</feature>
<proteinExistence type="inferred from homology"/>